<evidence type="ECO:0000256" key="6">
    <source>
        <dbReference type="ARBA" id="ARBA00022801"/>
    </source>
</evidence>
<evidence type="ECO:0000313" key="12">
    <source>
        <dbReference type="Proteomes" id="UP000278422"/>
    </source>
</evidence>
<dbReference type="InterPro" id="IPR002043">
    <property type="entry name" value="UDG_fam1"/>
</dbReference>
<accession>A0A426Q5L9</accession>
<evidence type="ECO:0000256" key="5">
    <source>
        <dbReference type="ARBA" id="ARBA00022763"/>
    </source>
</evidence>
<comment type="subcellular location">
    <subcellularLocation>
        <location evidence="8">Cytoplasm</location>
    </subcellularLocation>
</comment>
<dbReference type="GO" id="GO:0097510">
    <property type="term" value="P:base-excision repair, AP site formation via deaminated base removal"/>
    <property type="evidence" value="ECO:0007669"/>
    <property type="project" value="TreeGrafter"/>
</dbReference>
<keyword evidence="8" id="KW-0963">Cytoplasm</keyword>
<evidence type="ECO:0000256" key="8">
    <source>
        <dbReference type="HAMAP-Rule" id="MF_00148"/>
    </source>
</evidence>
<dbReference type="PANTHER" id="PTHR11264:SF0">
    <property type="entry name" value="URACIL-DNA GLYCOSYLASE"/>
    <property type="match status" value="1"/>
</dbReference>
<evidence type="ECO:0000256" key="7">
    <source>
        <dbReference type="ARBA" id="ARBA00023204"/>
    </source>
</evidence>
<evidence type="ECO:0000256" key="3">
    <source>
        <dbReference type="ARBA" id="ARBA00008184"/>
    </source>
</evidence>
<dbReference type="CDD" id="cd10027">
    <property type="entry name" value="UDG-F1-like"/>
    <property type="match status" value="1"/>
</dbReference>
<gene>
    <name evidence="8" type="primary">ung</name>
    <name evidence="11" type="ORF">CXF42_04690</name>
</gene>
<dbReference type="GO" id="GO:0004844">
    <property type="term" value="F:uracil DNA N-glycosylase activity"/>
    <property type="evidence" value="ECO:0007669"/>
    <property type="project" value="UniProtKB-UniRule"/>
</dbReference>
<comment type="function">
    <text evidence="2 8">Excises uracil residues from the DNA which can arise as a result of misincorporation of dUMP residues by DNA polymerase or due to deamination of cytosine.</text>
</comment>
<evidence type="ECO:0000259" key="10">
    <source>
        <dbReference type="SMART" id="SM00986"/>
    </source>
</evidence>
<dbReference type="HAMAP" id="MF_00148">
    <property type="entry name" value="UDG"/>
    <property type="match status" value="1"/>
</dbReference>
<dbReference type="NCBIfam" id="NF003588">
    <property type="entry name" value="PRK05254.1-1"/>
    <property type="match status" value="1"/>
</dbReference>
<sequence>MGGGVGEAANGAAEGAANGAAEGAANGATGDTTGRDGAGAAAKLAGTILATIHPSWRAELDGVPVEEAAEATARRILGGEHVLPAPENIFRALSIPAPATRVLIVGQDPYPTPGHAVGLSFSATPDTRPIPKSLVNIHREYADDLGLLRPDTADLTPWHRQGVMLLNRVLTVTAGAPNSHRGTGWEAVTEAVVRHLAERPMAAILWGRPAQTLAPLIGPDRCVMSPHPSPLAAHRGFFGSRPFSRANEILRGQGVDPVDWALTPGVDGTSPRQQR</sequence>
<dbReference type="EC" id="3.2.2.27" evidence="4 8"/>
<dbReference type="NCBIfam" id="NF003592">
    <property type="entry name" value="PRK05254.1-5"/>
    <property type="match status" value="1"/>
</dbReference>
<keyword evidence="6 8" id="KW-0378">Hydrolase</keyword>
<dbReference type="Gene3D" id="3.40.470.10">
    <property type="entry name" value="Uracil-DNA glycosylase-like domain"/>
    <property type="match status" value="1"/>
</dbReference>
<dbReference type="GO" id="GO:0005737">
    <property type="term" value="C:cytoplasm"/>
    <property type="evidence" value="ECO:0007669"/>
    <property type="project" value="UniProtKB-SubCell"/>
</dbReference>
<feature type="domain" description="Uracil-DNA glycosylase-like" evidence="10">
    <location>
        <begin position="93"/>
        <end position="250"/>
    </location>
</feature>
<comment type="caution">
    <text evidence="11">The sequence shown here is derived from an EMBL/GenBank/DDBJ whole genome shotgun (WGS) entry which is preliminary data.</text>
</comment>
<reference evidence="11 12" key="1">
    <citation type="submission" date="2018-01" db="EMBL/GenBank/DDBJ databases">
        <title>Twenty Corynebacterium bovis Genomes.</title>
        <authorList>
            <person name="Gulvik C.A."/>
        </authorList>
    </citation>
    <scope>NUCLEOTIDE SEQUENCE [LARGE SCALE GENOMIC DNA]</scope>
    <source>
        <strain evidence="11 12">16-2004</strain>
    </source>
</reference>
<evidence type="ECO:0000313" key="11">
    <source>
        <dbReference type="EMBL" id="RRQ04404.1"/>
    </source>
</evidence>
<evidence type="ECO:0000256" key="1">
    <source>
        <dbReference type="ARBA" id="ARBA00001400"/>
    </source>
</evidence>
<dbReference type="InterPro" id="IPR005122">
    <property type="entry name" value="Uracil-DNA_glycosylase-like"/>
</dbReference>
<evidence type="ECO:0000256" key="4">
    <source>
        <dbReference type="ARBA" id="ARBA00012030"/>
    </source>
</evidence>
<name>A0A426Q5L9_9CORY</name>
<dbReference type="InterPro" id="IPR018085">
    <property type="entry name" value="Ura-DNA_Glyclase_AS"/>
</dbReference>
<keyword evidence="12" id="KW-1185">Reference proteome</keyword>
<dbReference type="SUPFAM" id="SSF52141">
    <property type="entry name" value="Uracil-DNA glycosylase-like"/>
    <property type="match status" value="1"/>
</dbReference>
<proteinExistence type="inferred from homology"/>
<dbReference type="Pfam" id="PF03167">
    <property type="entry name" value="UDG"/>
    <property type="match status" value="1"/>
</dbReference>
<organism evidence="11 12">
    <name type="scientific">Corynebacterium bovis</name>
    <dbReference type="NCBI Taxonomy" id="36808"/>
    <lineage>
        <taxon>Bacteria</taxon>
        <taxon>Bacillati</taxon>
        <taxon>Actinomycetota</taxon>
        <taxon>Actinomycetes</taxon>
        <taxon>Mycobacteriales</taxon>
        <taxon>Corynebacteriaceae</taxon>
        <taxon>Corynebacterium</taxon>
    </lineage>
</organism>
<protein>
    <recommendedName>
        <fullName evidence="4 8">Uracil-DNA glycosylase</fullName>
        <shortName evidence="8">UDG</shortName>
        <ecNumber evidence="4 8">3.2.2.27</ecNumber>
    </recommendedName>
</protein>
<dbReference type="Proteomes" id="UP000278422">
    <property type="component" value="Unassembled WGS sequence"/>
</dbReference>
<feature type="active site" description="Proton acceptor" evidence="8 9">
    <location>
        <position position="108"/>
    </location>
</feature>
<keyword evidence="5 8" id="KW-0227">DNA damage</keyword>
<dbReference type="PANTHER" id="PTHR11264">
    <property type="entry name" value="URACIL-DNA GLYCOSYLASE"/>
    <property type="match status" value="1"/>
</dbReference>
<comment type="similarity">
    <text evidence="3 8">Belongs to the uracil-DNA glycosylase (UDG) superfamily. UNG family.</text>
</comment>
<dbReference type="SMART" id="SM00987">
    <property type="entry name" value="UreE_C"/>
    <property type="match status" value="1"/>
</dbReference>
<dbReference type="InterPro" id="IPR036895">
    <property type="entry name" value="Uracil-DNA_glycosylase-like_sf"/>
</dbReference>
<evidence type="ECO:0000256" key="2">
    <source>
        <dbReference type="ARBA" id="ARBA00002631"/>
    </source>
</evidence>
<dbReference type="PROSITE" id="PS00130">
    <property type="entry name" value="U_DNA_GLYCOSYLASE"/>
    <property type="match status" value="1"/>
</dbReference>
<evidence type="ECO:0000256" key="9">
    <source>
        <dbReference type="PROSITE-ProRule" id="PRU10072"/>
    </source>
</evidence>
<dbReference type="SMART" id="SM00986">
    <property type="entry name" value="UDG"/>
    <property type="match status" value="1"/>
</dbReference>
<keyword evidence="7 8" id="KW-0234">DNA repair</keyword>
<dbReference type="AlphaFoldDB" id="A0A426Q5L9"/>
<dbReference type="EMBL" id="PQNQ01000009">
    <property type="protein sequence ID" value="RRQ04404.1"/>
    <property type="molecule type" value="Genomic_DNA"/>
</dbReference>
<comment type="catalytic activity">
    <reaction evidence="1 8">
        <text>Hydrolyzes single-stranded DNA or mismatched double-stranded DNA and polynucleotides, releasing free uracil.</text>
        <dbReference type="EC" id="3.2.2.27"/>
    </reaction>
</comment>